<dbReference type="InterPro" id="IPR021109">
    <property type="entry name" value="Peptidase_aspartic_dom_sf"/>
</dbReference>
<evidence type="ECO:0000256" key="6">
    <source>
        <dbReference type="PIRSR" id="PIRSR601461-2"/>
    </source>
</evidence>
<feature type="region of interest" description="Disordered" evidence="8">
    <location>
        <begin position="1067"/>
        <end position="1128"/>
    </location>
</feature>
<keyword evidence="3" id="KW-0064">Aspartyl protease</keyword>
<dbReference type="EMBL" id="JALJOU010000063">
    <property type="protein sequence ID" value="KAK9826713.1"/>
    <property type="molecule type" value="Genomic_DNA"/>
</dbReference>
<evidence type="ECO:0000256" key="2">
    <source>
        <dbReference type="ARBA" id="ARBA00022670"/>
    </source>
</evidence>
<name>A0AAW1QYU2_9CHLO</name>
<dbReference type="SUPFAM" id="SSF50630">
    <property type="entry name" value="Acid proteases"/>
    <property type="match status" value="2"/>
</dbReference>
<feature type="disulfide bond" evidence="6">
    <location>
        <begin position="656"/>
        <end position="693"/>
    </location>
</feature>
<feature type="compositionally biased region" description="Low complexity" evidence="8">
    <location>
        <begin position="1079"/>
        <end position="1108"/>
    </location>
</feature>
<dbReference type="CDD" id="cd05471">
    <property type="entry name" value="pepsin_like"/>
    <property type="match status" value="2"/>
</dbReference>
<evidence type="ECO:0000256" key="1">
    <source>
        <dbReference type="ARBA" id="ARBA00007447"/>
    </source>
</evidence>
<sequence>MLKPARWVFRALRQKVVIVTGPTAVGKTAVSLALAELLDGEVISADSVQVYKGLDIGSDKVCVEDRRGIPHHLIDVLEPHEEFSAGDFYDMARPVTDDILQRGRTPIVVGGTGFYLRWYVHGKPSTPRSTQESAKLAEQTLDRALAEAEAAKGAELNEEERWEAGVAAVAAAGDPAAAARLRGEPNNRYRLARVLEVALTARQPMAELDHDRAAPPEYDFRRFFLTRPREELYRRIDARCEVIAAGGLLPETETLLHRGLLADSCCAARAIGYRQALAFLQRCHADVGAATGNGLVGMVDEMQAATRRLCHSQLSWFRNEPAFRWVDATPPPEQVAAAIAAEVASSDPPLGLQHGDGRLSEAEERAMRRYRTRLQLWNRPQQQATAVEWSVLPLYRRGSPLDGNAPRSAKNVLYYAEISVGTPAQRFLACCDTGSADLWLPSVDCRSGACRSHRRFVFNASSSFKGSAAPFTIRYGTGTAAGRLVRDKLVLAQPPLELPDQNFGLATEESPDFDAASCDGILGLALPGLSKASGGRPSFWHMLDLGLLDARTFSLWLNPNVSELAAGEIRFGGCDAARRSGNLVELPVVSDKYWMVAMTGALVGNAPVQLSARAAILDTGTTLITCSDADARAINSRLPGVRYQAQASLWRLDGGCDSVDSLPDVAFVLGGSTFTLSPRQYVVQIGAGAGRLCMSGIVGGGAVGSKLVLGETFLRATLDKNVQRSQRNVLYYGVISLGSDPQQSKVCFDTGSADLWLPDTDCNTPSCVTHMRFNKEKTNSLKAADRTFTIRYGSGVVDGVVVYDSLELGLPLTNMTNQGIGLAVNSTADFASTSCDGIFGLALPRLNKTGMTPVFFNMIEQRLLDIPVFGVWLNPDPTMEPAGSIRFGNVDPARYEGGITDLPVISDKYWTVALDGLVVGEDGISGINATGAIMDTGTSLITAADADARAVNSKIPGMRFVNETRVWTLESGCDEAKIDALPPLGFVMGNKIFQLTSRQYIVAVGDGDTAYCMSGLVGGGPAGKVVLGDIFLRAFYSVYTYEPVTKAAWVGLASSALAPETVAALKSSAPPAGAPAPAPGGSAQAPAPGAAGPAAAAPAPDGGAAAPAPGGGGKGNPATGGRRRLDRR</sequence>
<keyword evidence="11" id="KW-1185">Reference proteome</keyword>
<dbReference type="Gene3D" id="2.60.40.1960">
    <property type="match status" value="1"/>
</dbReference>
<dbReference type="InterPro" id="IPR027417">
    <property type="entry name" value="P-loop_NTPase"/>
</dbReference>
<evidence type="ECO:0000313" key="11">
    <source>
        <dbReference type="Proteomes" id="UP001445335"/>
    </source>
</evidence>
<dbReference type="GO" id="GO:0005524">
    <property type="term" value="F:ATP binding"/>
    <property type="evidence" value="ECO:0007669"/>
    <property type="project" value="UniProtKB-KW"/>
</dbReference>
<dbReference type="Proteomes" id="UP001445335">
    <property type="component" value="Unassembled WGS sequence"/>
</dbReference>
<keyword evidence="7" id="KW-0808">Transferase</keyword>
<keyword evidence="2" id="KW-0645">Protease</keyword>
<dbReference type="GO" id="GO:0006508">
    <property type="term" value="P:proteolysis"/>
    <property type="evidence" value="ECO:0007669"/>
    <property type="project" value="UniProtKB-KW"/>
</dbReference>
<dbReference type="GO" id="GO:0052381">
    <property type="term" value="F:tRNA dimethylallyltransferase activity"/>
    <property type="evidence" value="ECO:0007669"/>
    <property type="project" value="InterPro"/>
</dbReference>
<dbReference type="AlphaFoldDB" id="A0AAW1QYU2"/>
<comment type="similarity">
    <text evidence="1">Belongs to the peptidase A1 family.</text>
</comment>
<dbReference type="PRINTS" id="PR00792">
    <property type="entry name" value="PEPSIN"/>
</dbReference>
<keyword evidence="6" id="KW-1015">Disulfide bond</keyword>
<dbReference type="PANTHER" id="PTHR47966">
    <property type="entry name" value="BETA-SITE APP-CLEAVING ENZYME, ISOFORM A-RELATED"/>
    <property type="match status" value="1"/>
</dbReference>
<accession>A0AAW1QYU2</accession>
<keyword evidence="4" id="KW-0378">Hydrolase</keyword>
<evidence type="ECO:0000256" key="7">
    <source>
        <dbReference type="RuleBase" id="RU003785"/>
    </source>
</evidence>
<organism evidence="10 11">
    <name type="scientific">Elliptochloris bilobata</name>
    <dbReference type="NCBI Taxonomy" id="381761"/>
    <lineage>
        <taxon>Eukaryota</taxon>
        <taxon>Viridiplantae</taxon>
        <taxon>Chlorophyta</taxon>
        <taxon>core chlorophytes</taxon>
        <taxon>Trebouxiophyceae</taxon>
        <taxon>Trebouxiophyceae incertae sedis</taxon>
        <taxon>Elliptochloris clade</taxon>
        <taxon>Elliptochloris</taxon>
    </lineage>
</organism>
<dbReference type="Gene3D" id="1.10.20.140">
    <property type="match status" value="1"/>
</dbReference>
<comment type="caution">
    <text evidence="10">The sequence shown here is derived from an EMBL/GenBank/DDBJ whole genome shotgun (WGS) entry which is preliminary data.</text>
</comment>
<dbReference type="InterPro" id="IPR033121">
    <property type="entry name" value="PEPTIDASE_A1"/>
</dbReference>
<keyword evidence="7" id="KW-0547">Nucleotide-binding</keyword>
<dbReference type="SUPFAM" id="SSF52540">
    <property type="entry name" value="P-loop containing nucleoside triphosphate hydrolases"/>
    <property type="match status" value="1"/>
</dbReference>
<dbReference type="Pfam" id="PF00026">
    <property type="entry name" value="Asp"/>
    <property type="match status" value="2"/>
</dbReference>
<feature type="active site" evidence="5">
    <location>
        <position position="618"/>
    </location>
</feature>
<evidence type="ECO:0000256" key="4">
    <source>
        <dbReference type="ARBA" id="ARBA00022801"/>
    </source>
</evidence>
<gene>
    <name evidence="10" type="ORF">WJX81_000524</name>
</gene>
<dbReference type="PANTHER" id="PTHR47966:SF51">
    <property type="entry name" value="BETA-SITE APP-CLEAVING ENZYME, ISOFORM A-RELATED"/>
    <property type="match status" value="1"/>
</dbReference>
<dbReference type="GO" id="GO:0004190">
    <property type="term" value="F:aspartic-type endopeptidase activity"/>
    <property type="evidence" value="ECO:0007669"/>
    <property type="project" value="UniProtKB-KW"/>
</dbReference>
<evidence type="ECO:0000313" key="10">
    <source>
        <dbReference type="EMBL" id="KAK9826713.1"/>
    </source>
</evidence>
<feature type="domain" description="Peptidase A1" evidence="9">
    <location>
        <begin position="414"/>
        <end position="732"/>
    </location>
</feature>
<dbReference type="InterPro" id="IPR001461">
    <property type="entry name" value="Aspartic_peptidase_A1"/>
</dbReference>
<evidence type="ECO:0000256" key="3">
    <source>
        <dbReference type="ARBA" id="ARBA00022750"/>
    </source>
</evidence>
<dbReference type="InterPro" id="IPR034164">
    <property type="entry name" value="Pepsin-like_dom"/>
</dbReference>
<feature type="active site" evidence="5">
    <location>
        <position position="432"/>
    </location>
</feature>
<dbReference type="Gene3D" id="2.40.70.10">
    <property type="entry name" value="Acid Proteases"/>
    <property type="match status" value="4"/>
</dbReference>
<evidence type="ECO:0000259" key="9">
    <source>
        <dbReference type="PROSITE" id="PS51767"/>
    </source>
</evidence>
<proteinExistence type="inferred from homology"/>
<feature type="domain" description="Peptidase A1" evidence="9">
    <location>
        <begin position="731"/>
        <end position="1053"/>
    </location>
</feature>
<dbReference type="Gene3D" id="3.40.50.300">
    <property type="entry name" value="P-loop containing nucleotide triphosphate hydrolases"/>
    <property type="match status" value="1"/>
</dbReference>
<protein>
    <recommendedName>
        <fullName evidence="9">Peptidase A1 domain-containing protein</fullName>
    </recommendedName>
</protein>
<dbReference type="NCBIfam" id="TIGR00174">
    <property type="entry name" value="miaA"/>
    <property type="match status" value="1"/>
</dbReference>
<dbReference type="FunFam" id="2.40.70.10:FF:000115">
    <property type="entry name" value="Lysosomal aspartic protease"/>
    <property type="match status" value="2"/>
</dbReference>
<keyword evidence="7" id="KW-0067">ATP-binding</keyword>
<dbReference type="PROSITE" id="PS51767">
    <property type="entry name" value="PEPTIDASE_A1"/>
    <property type="match status" value="2"/>
</dbReference>
<dbReference type="Pfam" id="PF01715">
    <property type="entry name" value="IPPT"/>
    <property type="match status" value="1"/>
</dbReference>
<feature type="disulfide bond" evidence="6">
    <location>
        <begin position="445"/>
        <end position="450"/>
    </location>
</feature>
<comment type="similarity">
    <text evidence="7">Belongs to the IPP transferase family.</text>
</comment>
<dbReference type="GO" id="GO:0008033">
    <property type="term" value="P:tRNA processing"/>
    <property type="evidence" value="ECO:0007669"/>
    <property type="project" value="InterPro"/>
</dbReference>
<evidence type="ECO:0000256" key="5">
    <source>
        <dbReference type="PIRSR" id="PIRSR601461-1"/>
    </source>
</evidence>
<evidence type="ECO:0000256" key="8">
    <source>
        <dbReference type="SAM" id="MobiDB-lite"/>
    </source>
</evidence>
<dbReference type="InterPro" id="IPR018022">
    <property type="entry name" value="IPT"/>
</dbReference>
<dbReference type="HAMAP" id="MF_00185">
    <property type="entry name" value="IPP_trans"/>
    <property type="match status" value="1"/>
</dbReference>
<reference evidence="10 11" key="1">
    <citation type="journal article" date="2024" name="Nat. Commun.">
        <title>Phylogenomics reveals the evolutionary origins of lichenization in chlorophyte algae.</title>
        <authorList>
            <person name="Puginier C."/>
            <person name="Libourel C."/>
            <person name="Otte J."/>
            <person name="Skaloud P."/>
            <person name="Haon M."/>
            <person name="Grisel S."/>
            <person name="Petersen M."/>
            <person name="Berrin J.G."/>
            <person name="Delaux P.M."/>
            <person name="Dal Grande F."/>
            <person name="Keller J."/>
        </authorList>
    </citation>
    <scope>NUCLEOTIDE SEQUENCE [LARGE SCALE GENOMIC DNA]</scope>
    <source>
        <strain evidence="10 11">SAG 245.80</strain>
    </source>
</reference>